<evidence type="ECO:0000313" key="2">
    <source>
        <dbReference type="Proteomes" id="UP000253606"/>
    </source>
</evidence>
<keyword evidence="2" id="KW-1185">Reference proteome</keyword>
<evidence type="ECO:0000313" key="1">
    <source>
        <dbReference type="EMBL" id="AXC15278.1"/>
    </source>
</evidence>
<proteinExistence type="predicted"/>
<sequence>MYRENKDDPNWSPLDAPAVWRYMARNALESPSVPAVDAFRKAIAESEKQLASNPWLPNFLATLLSLSP</sequence>
<name>A0A2Z5G8I8_9BACT</name>
<organism evidence="1 2">
    <name type="scientific">Acidisarcina polymorpha</name>
    <dbReference type="NCBI Taxonomy" id="2211140"/>
    <lineage>
        <taxon>Bacteria</taxon>
        <taxon>Pseudomonadati</taxon>
        <taxon>Acidobacteriota</taxon>
        <taxon>Terriglobia</taxon>
        <taxon>Terriglobales</taxon>
        <taxon>Acidobacteriaceae</taxon>
        <taxon>Acidisarcina</taxon>
    </lineage>
</organism>
<gene>
    <name evidence="1" type="ORF">ACPOL_6034</name>
</gene>
<reference evidence="1 2" key="1">
    <citation type="journal article" date="2018" name="Front. Microbiol.">
        <title>Hydrolytic Capabilities as a Key to Environmental Success: Chitinolytic and Cellulolytic Acidobacteria From Acidic Sub-arctic Soils and Boreal Peatlands.</title>
        <authorList>
            <person name="Belova S.E."/>
            <person name="Ravin N.V."/>
            <person name="Pankratov T.A."/>
            <person name="Rakitin A.L."/>
            <person name="Ivanova A.A."/>
            <person name="Beletsky A.V."/>
            <person name="Mardanov A.V."/>
            <person name="Sinninghe Damste J.S."/>
            <person name="Dedysh S.N."/>
        </authorList>
    </citation>
    <scope>NUCLEOTIDE SEQUENCE [LARGE SCALE GENOMIC DNA]</scope>
    <source>
        <strain evidence="1 2">SBC82</strain>
    </source>
</reference>
<dbReference type="AlphaFoldDB" id="A0A2Z5G8I8"/>
<dbReference type="KEGG" id="abas:ACPOL_6034"/>
<accession>A0A2Z5G8I8</accession>
<dbReference type="Proteomes" id="UP000253606">
    <property type="component" value="Chromosome"/>
</dbReference>
<dbReference type="EMBL" id="CP030840">
    <property type="protein sequence ID" value="AXC15278.1"/>
    <property type="molecule type" value="Genomic_DNA"/>
</dbReference>
<protein>
    <submittedName>
        <fullName evidence="1">Uncharacterized protein</fullName>
    </submittedName>
</protein>